<reference evidence="3" key="1">
    <citation type="submission" date="2022-03" db="EMBL/GenBank/DDBJ databases">
        <authorList>
            <person name="Martin C."/>
        </authorList>
    </citation>
    <scope>NUCLEOTIDE SEQUENCE</scope>
</reference>
<accession>A0A8S4NA07</accession>
<dbReference type="EMBL" id="CAIIXF020000002">
    <property type="protein sequence ID" value="CAH1777323.1"/>
    <property type="molecule type" value="Genomic_DNA"/>
</dbReference>
<protein>
    <recommendedName>
        <fullName evidence="2">ZP domain-containing protein</fullName>
    </recommendedName>
</protein>
<sequence length="373" mass="38794">MKIIFVLAAIQLLQIKGAFGQATATADVSCQKDVDGHRSIHIQLNKESVNIAEAYAFNKKTSCPFTLDANGGATIDIDLAQGHLSQQYEDCGIVEDAFSVISTTVLAPIIVAPTTGVEVYVYAIVCDFNGVSNTATVNGITIEDSALAAGTVTVANPNPTLQLLDASDNAVTKAAGETLDMAAMPSIQIQVTIDTSQAVGGMRVVKCTAYAGADTTGQSLRLSDREGCGTDQYANAIGIPEKDTGPVFPGSGYSDAVSGKYSGNSIAFPAFKFLNSNSVTFECVVIMCTTSEITGSRTGTCEDPACSTVKRKRRQAVETDSSEIKKIAYATFNFDLGGSKRGQGKGANGVAAKRASFTGIAIVLAIATSLSSQ</sequence>
<dbReference type="Proteomes" id="UP000749559">
    <property type="component" value="Unassembled WGS sequence"/>
</dbReference>
<name>A0A8S4NA07_OWEFU</name>
<gene>
    <name evidence="3" type="ORF">OFUS_LOCUS4378</name>
</gene>
<dbReference type="AlphaFoldDB" id="A0A8S4NA07"/>
<evidence type="ECO:0000256" key="1">
    <source>
        <dbReference type="SAM" id="SignalP"/>
    </source>
</evidence>
<dbReference type="PROSITE" id="PS51034">
    <property type="entry name" value="ZP_2"/>
    <property type="match status" value="1"/>
</dbReference>
<dbReference type="InterPro" id="IPR001507">
    <property type="entry name" value="ZP_dom"/>
</dbReference>
<evidence type="ECO:0000259" key="2">
    <source>
        <dbReference type="PROSITE" id="PS51034"/>
    </source>
</evidence>
<feature type="chain" id="PRO_5035884358" description="ZP domain-containing protein" evidence="1">
    <location>
        <begin position="21"/>
        <end position="373"/>
    </location>
</feature>
<feature type="signal peptide" evidence="1">
    <location>
        <begin position="1"/>
        <end position="20"/>
    </location>
</feature>
<comment type="caution">
    <text evidence="3">The sequence shown here is derived from an EMBL/GenBank/DDBJ whole genome shotgun (WGS) entry which is preliminary data.</text>
</comment>
<proteinExistence type="predicted"/>
<evidence type="ECO:0000313" key="3">
    <source>
        <dbReference type="EMBL" id="CAH1777323.1"/>
    </source>
</evidence>
<keyword evidence="4" id="KW-1185">Reference proteome</keyword>
<organism evidence="3 4">
    <name type="scientific">Owenia fusiformis</name>
    <name type="common">Polychaete worm</name>
    <dbReference type="NCBI Taxonomy" id="6347"/>
    <lineage>
        <taxon>Eukaryota</taxon>
        <taxon>Metazoa</taxon>
        <taxon>Spiralia</taxon>
        <taxon>Lophotrochozoa</taxon>
        <taxon>Annelida</taxon>
        <taxon>Polychaeta</taxon>
        <taxon>Sedentaria</taxon>
        <taxon>Canalipalpata</taxon>
        <taxon>Sabellida</taxon>
        <taxon>Oweniida</taxon>
        <taxon>Oweniidae</taxon>
        <taxon>Owenia</taxon>
    </lineage>
</organism>
<keyword evidence="1" id="KW-0732">Signal</keyword>
<feature type="domain" description="ZP" evidence="2">
    <location>
        <begin position="29"/>
        <end position="308"/>
    </location>
</feature>
<evidence type="ECO:0000313" key="4">
    <source>
        <dbReference type="Proteomes" id="UP000749559"/>
    </source>
</evidence>